<keyword evidence="2" id="KW-1185">Reference proteome</keyword>
<dbReference type="Proteomes" id="UP000240653">
    <property type="component" value="Unassembled WGS sequence"/>
</dbReference>
<dbReference type="Gene3D" id="1.25.40.10">
    <property type="entry name" value="Tetratricopeptide repeat domain"/>
    <property type="match status" value="1"/>
</dbReference>
<dbReference type="EMBL" id="PXYL01000004">
    <property type="protein sequence ID" value="PSJ61508.1"/>
    <property type="molecule type" value="Genomic_DNA"/>
</dbReference>
<dbReference type="InterPro" id="IPR011990">
    <property type="entry name" value="TPR-like_helical_dom_sf"/>
</dbReference>
<evidence type="ECO:0000313" key="1">
    <source>
        <dbReference type="EMBL" id="PSJ61508.1"/>
    </source>
</evidence>
<accession>A0A2P7SG97</accession>
<reference evidence="1 2" key="1">
    <citation type="submission" date="2018-03" db="EMBL/GenBank/DDBJ databases">
        <title>The draft genome of Mesorhizobium soli JCM 19897.</title>
        <authorList>
            <person name="Li L."/>
            <person name="Liu L."/>
            <person name="Liang L."/>
            <person name="Wang T."/>
            <person name="Zhang X."/>
        </authorList>
    </citation>
    <scope>NUCLEOTIDE SEQUENCE [LARGE SCALE GENOMIC DNA]</scope>
    <source>
        <strain evidence="1 2">JCM 19897</strain>
    </source>
</reference>
<sequence length="340" mass="38328">MATSGLAISPVDSRFHSLLGEVRLRMGKKEEADRLFRQAHLLSRTEIDALQHLMVRAIDTGDYAGAVGHIDVLLRRWPKRAGAWTSLLPRLLSDHGAYEAMVEPMREGAPWRGRILYALARQEEGLGIAYRLLLDLADSDHPPERSEIEAVSRGFIAAKRYEEAYRLFRFTLPPGEHDQGGFVYNASFQPASATSPFAWQYRNTRAAEISLTDEAPLAGATVRFLNAPARDIVLRQTLLLSPGRYRLLAKVDASNLRAPRSLYWRVGCLNPKRELLRLPVPEGSYRDQNFEASFVVDGCALQQIGLATDVISESWQNRYSGQVRFHSLRIEKEDLAEAER</sequence>
<protein>
    <submittedName>
        <fullName evidence="1">Uncharacterized protein</fullName>
    </submittedName>
</protein>
<gene>
    <name evidence="1" type="ORF">C7I85_10690</name>
</gene>
<dbReference type="SUPFAM" id="SSF48452">
    <property type="entry name" value="TPR-like"/>
    <property type="match status" value="1"/>
</dbReference>
<organism evidence="1 2">
    <name type="scientific">Pseudaminobacter soli</name>
    <name type="common">ex Li et al. 2025</name>
    <dbReference type="NCBI Taxonomy" id="1295366"/>
    <lineage>
        <taxon>Bacteria</taxon>
        <taxon>Pseudomonadati</taxon>
        <taxon>Pseudomonadota</taxon>
        <taxon>Alphaproteobacteria</taxon>
        <taxon>Hyphomicrobiales</taxon>
        <taxon>Phyllobacteriaceae</taxon>
        <taxon>Pseudaminobacter</taxon>
    </lineage>
</organism>
<name>A0A2P7SG97_9HYPH</name>
<comment type="caution">
    <text evidence="1">The sequence shown here is derived from an EMBL/GenBank/DDBJ whole genome shotgun (WGS) entry which is preliminary data.</text>
</comment>
<dbReference type="AlphaFoldDB" id="A0A2P7SG97"/>
<evidence type="ECO:0000313" key="2">
    <source>
        <dbReference type="Proteomes" id="UP000240653"/>
    </source>
</evidence>
<proteinExistence type="predicted"/>